<dbReference type="GO" id="GO:0016787">
    <property type="term" value="F:hydrolase activity"/>
    <property type="evidence" value="ECO:0007669"/>
    <property type="project" value="UniProtKB-KW"/>
</dbReference>
<feature type="domain" description="DUF2460" evidence="1">
    <location>
        <begin position="5"/>
        <end position="208"/>
    </location>
</feature>
<keyword evidence="3" id="KW-1185">Reference proteome</keyword>
<dbReference type="KEGG" id="vg:23681333"/>
<dbReference type="Proteomes" id="UP000031732">
    <property type="component" value="Genome"/>
</dbReference>
<keyword evidence="2" id="KW-0378">Hydrolase</keyword>
<reference evidence="3" key="1">
    <citation type="submission" date="2014-11" db="EMBL/GenBank/DDBJ databases">
        <title>Complete genome sequence of Paracoccus marcusii phage vB_PmaS_IMEP1 isolated from the South China Sea.</title>
        <authorList>
            <person name="Xu Y."/>
            <person name="Zhang R."/>
            <person name="Jiao N."/>
        </authorList>
    </citation>
    <scope>NUCLEOTIDE SEQUENCE [LARGE SCALE GENOMIC DNA]</scope>
</reference>
<dbReference type="InterPro" id="IPR011740">
    <property type="entry name" value="DUF2460"/>
</dbReference>
<proteinExistence type="predicted"/>
<protein>
    <submittedName>
        <fullName evidence="2">Glycoside hydrolase family protein</fullName>
    </submittedName>
</protein>
<evidence type="ECO:0000313" key="3">
    <source>
        <dbReference type="Proteomes" id="UP000031732"/>
    </source>
</evidence>
<dbReference type="GeneID" id="23681333"/>
<name>A0A0B5A2K3_9CAUD</name>
<dbReference type="RefSeq" id="YP_009126439.1">
    <property type="nucleotide sequence ID" value="NC_026608.1"/>
</dbReference>
<reference evidence="2 3" key="2">
    <citation type="journal article" date="2015" name="Stand. Genomic Sci.">
        <title>Complete genome sequence of Paracoccus marcusii phage vB_PmaS-R3 isolated from the South China Sea.</title>
        <authorList>
            <person name="Xu Y."/>
            <person name="Zhang R."/>
            <person name="Jiao N."/>
        </authorList>
    </citation>
    <scope>NUCLEOTIDE SEQUENCE [LARGE SCALE GENOMIC DNA]</scope>
</reference>
<organism evidence="2 3">
    <name type="scientific">Paracoccus phage vB_PmaS-R3</name>
    <dbReference type="NCBI Taxonomy" id="2494563"/>
    <lineage>
        <taxon>Viruses</taxon>
        <taxon>Duplodnaviria</taxon>
        <taxon>Heunggongvirae</taxon>
        <taxon>Uroviricota</taxon>
        <taxon>Caudoviricetes</taxon>
        <taxon>Zhuquevirus</taxon>
        <taxon>Zhuquevirus R3</taxon>
    </lineage>
</organism>
<dbReference type="EMBL" id="KP162168">
    <property type="protein sequence ID" value="AJD83173.1"/>
    <property type="molecule type" value="Genomic_DNA"/>
</dbReference>
<dbReference type="Pfam" id="PF09343">
    <property type="entry name" value="DUF2460"/>
    <property type="match status" value="1"/>
</dbReference>
<sequence>MAAFHETRFPDEISYGSKGGPRRLTQVVSLKSGFEERNQSWQHSRRKYDASIGIRRLSHLHSVLDFWEARRGRLYGFRWKDWLDFKSASGRADPSDTDQVLDVGDGTETEFQLVKRYSDAGEEYVRPIKKPVIGTTVVALDGVSQPSGWTLDSTTGVITFAVAPGSGVVITAGFEFDVPVRFDDDELQLSADAFESGSIPAINVIEIRV</sequence>
<evidence type="ECO:0000259" key="1">
    <source>
        <dbReference type="Pfam" id="PF09343"/>
    </source>
</evidence>
<dbReference type="NCBIfam" id="TIGR02217">
    <property type="entry name" value="chp_TIGR02217"/>
    <property type="match status" value="1"/>
</dbReference>
<evidence type="ECO:0000313" key="2">
    <source>
        <dbReference type="EMBL" id="AJD83173.1"/>
    </source>
</evidence>
<accession>A0A0B5A2K3</accession>